<dbReference type="Proteomes" id="UP000191554">
    <property type="component" value="Unassembled WGS sequence"/>
</dbReference>
<gene>
    <name evidence="3" type="primary">wapA_5</name>
    <name evidence="3" type="ORF">CLHUN_17630</name>
</gene>
<dbReference type="InterPro" id="IPR022385">
    <property type="entry name" value="Rhs_assc_core"/>
</dbReference>
<dbReference type="STRING" id="48256.CLHUN_17630"/>
<evidence type="ECO:0000259" key="2">
    <source>
        <dbReference type="Pfam" id="PF15540"/>
    </source>
</evidence>
<evidence type="ECO:0000256" key="1">
    <source>
        <dbReference type="SAM" id="MobiDB-lite"/>
    </source>
</evidence>
<dbReference type="EMBL" id="MZGX01000010">
    <property type="protein sequence ID" value="OPX44209.1"/>
    <property type="molecule type" value="Genomic_DNA"/>
</dbReference>
<feature type="region of interest" description="Disordered" evidence="1">
    <location>
        <begin position="335"/>
        <end position="367"/>
    </location>
</feature>
<reference evidence="3 4" key="1">
    <citation type="submission" date="2017-03" db="EMBL/GenBank/DDBJ databases">
        <title>Genome sequence of Clostridium hungatei DSM 14427.</title>
        <authorList>
            <person name="Poehlein A."/>
            <person name="Daniel R."/>
        </authorList>
    </citation>
    <scope>NUCLEOTIDE SEQUENCE [LARGE SCALE GENOMIC DNA]</scope>
    <source>
        <strain evidence="3 4">DSM 14427</strain>
    </source>
</reference>
<sequence>MEQTREIDPSNPPKAKFGMYIEGQKDGATKNAKPIVAGTASYEYDVWNQMVKATTGEGTSTYTYNGEGYRTEKTENGKTTRSLYEGDKVILETDENGKETARNIYGTNLIQRTVTTRENGNTKEESYSYMYNGHGDVTALLGADGTLAASYYYDAFGNALETHYYNASGTEISKAVDNPYRYAGYVYDSTTDLYYLNARMYDAKTARFLQEDTYLGTASDPLSLNLYTYCHNEPVMYSDPTGHADAKITELAKAAGGEAKWNSQNSSVTVTIGGVSRTFGYNEIKLVNGSAIIENETFDIKFNATDKGVEINTTVNTKTGKIDGTTEYRNTSAVSKSVTNTYKPTNTPASGNNTSTSNASSTTNKGTGNSAIQTAGNVIQGFSAGVIETITYGVSGDMDKYYYRTNEQLYYTGKVVGNVVIGTAGTAEVIAGGGYIGVTGGIGALVGGIAVVSHGVSVIGSSVVNGVKNYVILQANSGESAQGGSKTGYELKPGVDEDLRGTGKTYQDALDDAFKKTGVPKEDFTVTKWAKDANGKSYPVEWRASNGAEVNIDTGHTTNGPDVPHIGYQTGGKRGSGGAVRGHILVDDVPVNR</sequence>
<comment type="caution">
    <text evidence="3">The sequence shown here is derived from an EMBL/GenBank/DDBJ whole genome shotgun (WGS) entry which is preliminary data.</text>
</comment>
<evidence type="ECO:0000313" key="4">
    <source>
        <dbReference type="Proteomes" id="UP000191554"/>
    </source>
</evidence>
<dbReference type="InterPro" id="IPR050708">
    <property type="entry name" value="T6SS_VgrG/RHS"/>
</dbReference>
<dbReference type="PANTHER" id="PTHR32305">
    <property type="match status" value="1"/>
</dbReference>
<keyword evidence="4" id="KW-1185">Reference proteome</keyword>
<dbReference type="RefSeq" id="WP_080064211.1">
    <property type="nucleotide sequence ID" value="NZ_MZGX01000010.1"/>
</dbReference>
<dbReference type="OrthoDB" id="1899157at2"/>
<dbReference type="GO" id="GO:0016787">
    <property type="term" value="F:hydrolase activity"/>
    <property type="evidence" value="ECO:0007669"/>
    <property type="project" value="UniProtKB-KW"/>
</dbReference>
<organism evidence="3 4">
    <name type="scientific">Ruminiclostridium hungatei</name>
    <name type="common">Clostridium hungatei</name>
    <dbReference type="NCBI Taxonomy" id="48256"/>
    <lineage>
        <taxon>Bacteria</taxon>
        <taxon>Bacillati</taxon>
        <taxon>Bacillota</taxon>
        <taxon>Clostridia</taxon>
        <taxon>Eubacteriales</taxon>
        <taxon>Oscillospiraceae</taxon>
        <taxon>Ruminiclostridium</taxon>
    </lineage>
</organism>
<protein>
    <submittedName>
        <fullName evidence="3">tRNA(Glu)-specific nuclease WapA</fullName>
        <ecNumber evidence="3">3.1.-.-</ecNumber>
    </submittedName>
</protein>
<feature type="domain" description="Bacterial toxin 47" evidence="2">
    <location>
        <begin position="487"/>
        <end position="593"/>
    </location>
</feature>
<dbReference type="EC" id="3.1.-.-" evidence="3"/>
<dbReference type="AlphaFoldDB" id="A0A1V4SJX6"/>
<accession>A0A1V4SJX6</accession>
<dbReference type="Pfam" id="PF15540">
    <property type="entry name" value="Ntox47"/>
    <property type="match status" value="1"/>
</dbReference>
<keyword evidence="3" id="KW-0378">Hydrolase</keyword>
<evidence type="ECO:0000313" key="3">
    <source>
        <dbReference type="EMBL" id="OPX44209.1"/>
    </source>
</evidence>
<dbReference type="PANTHER" id="PTHR32305:SF17">
    <property type="entry name" value="TRNA NUCLEASE WAPA"/>
    <property type="match status" value="1"/>
</dbReference>
<dbReference type="InterPro" id="IPR029103">
    <property type="entry name" value="Ntox47"/>
</dbReference>
<feature type="compositionally biased region" description="Polar residues" evidence="1">
    <location>
        <begin position="335"/>
        <end position="344"/>
    </location>
</feature>
<dbReference type="Gene3D" id="2.180.10.10">
    <property type="entry name" value="RHS repeat-associated core"/>
    <property type="match status" value="1"/>
</dbReference>
<dbReference type="NCBIfam" id="TIGR03696">
    <property type="entry name" value="Rhs_assc_core"/>
    <property type="match status" value="1"/>
</dbReference>
<name>A0A1V4SJX6_RUMHU</name>
<feature type="compositionally biased region" description="Low complexity" evidence="1">
    <location>
        <begin position="345"/>
        <end position="367"/>
    </location>
</feature>
<proteinExistence type="predicted"/>